<comment type="caution">
    <text evidence="9">The sequence shown here is derived from an EMBL/GenBank/DDBJ whole genome shotgun (WGS) entry which is preliminary data.</text>
</comment>
<feature type="transmembrane region" description="Helical" evidence="7">
    <location>
        <begin position="106"/>
        <end position="129"/>
    </location>
</feature>
<dbReference type="Pfam" id="PF06808">
    <property type="entry name" value="DctM"/>
    <property type="match status" value="1"/>
</dbReference>
<dbReference type="NCBIfam" id="TIGR00786">
    <property type="entry name" value="dctM"/>
    <property type="match status" value="1"/>
</dbReference>
<dbReference type="Proteomes" id="UP000221394">
    <property type="component" value="Unassembled WGS sequence"/>
</dbReference>
<organism evidence="9 10">
    <name type="scientific">Flavimobilis soli</name>
    <dbReference type="NCBI Taxonomy" id="442709"/>
    <lineage>
        <taxon>Bacteria</taxon>
        <taxon>Bacillati</taxon>
        <taxon>Actinomycetota</taxon>
        <taxon>Actinomycetes</taxon>
        <taxon>Micrococcales</taxon>
        <taxon>Jonesiaceae</taxon>
        <taxon>Flavimobilis</taxon>
    </lineage>
</organism>
<evidence type="ECO:0000256" key="2">
    <source>
        <dbReference type="ARBA" id="ARBA00022475"/>
    </source>
</evidence>
<feature type="transmembrane region" description="Helical" evidence="7">
    <location>
        <begin position="175"/>
        <end position="201"/>
    </location>
</feature>
<feature type="domain" description="TRAP C4-dicarboxylate transport system permease DctM subunit" evidence="8">
    <location>
        <begin position="12"/>
        <end position="424"/>
    </location>
</feature>
<keyword evidence="4 7" id="KW-0812">Transmembrane</keyword>
<evidence type="ECO:0000256" key="1">
    <source>
        <dbReference type="ARBA" id="ARBA00004429"/>
    </source>
</evidence>
<keyword evidence="10" id="KW-1185">Reference proteome</keyword>
<evidence type="ECO:0000313" key="10">
    <source>
        <dbReference type="Proteomes" id="UP000221394"/>
    </source>
</evidence>
<keyword evidence="2" id="KW-1003">Cell membrane</keyword>
<gene>
    <name evidence="9" type="ORF">ATL41_1307</name>
</gene>
<feature type="transmembrane region" description="Helical" evidence="7">
    <location>
        <begin position="63"/>
        <end position="86"/>
    </location>
</feature>
<dbReference type="PANTHER" id="PTHR33362:SF2">
    <property type="entry name" value="TRAP TRANSPORTER LARGE PERMEASE PROTEIN"/>
    <property type="match status" value="1"/>
</dbReference>
<dbReference type="InterPro" id="IPR010656">
    <property type="entry name" value="DctM"/>
</dbReference>
<comment type="subcellular location">
    <subcellularLocation>
        <location evidence="1">Cell inner membrane</location>
        <topology evidence="1">Multi-pass membrane protein</topology>
    </subcellularLocation>
</comment>
<dbReference type="GO" id="GO:0005886">
    <property type="term" value="C:plasma membrane"/>
    <property type="evidence" value="ECO:0007669"/>
    <property type="project" value="UniProtKB-SubCell"/>
</dbReference>
<dbReference type="PIRSF" id="PIRSF006066">
    <property type="entry name" value="HI0050"/>
    <property type="match status" value="1"/>
</dbReference>
<evidence type="ECO:0000256" key="7">
    <source>
        <dbReference type="SAM" id="Phobius"/>
    </source>
</evidence>
<evidence type="ECO:0000256" key="4">
    <source>
        <dbReference type="ARBA" id="ARBA00022692"/>
    </source>
</evidence>
<evidence type="ECO:0000256" key="5">
    <source>
        <dbReference type="ARBA" id="ARBA00022989"/>
    </source>
</evidence>
<dbReference type="PANTHER" id="PTHR33362">
    <property type="entry name" value="SIALIC ACID TRAP TRANSPORTER PERMEASE PROTEIN SIAT-RELATED"/>
    <property type="match status" value="1"/>
</dbReference>
<feature type="transmembrane region" description="Helical" evidence="7">
    <location>
        <begin position="222"/>
        <end position="244"/>
    </location>
</feature>
<feature type="transmembrane region" description="Helical" evidence="7">
    <location>
        <begin position="279"/>
        <end position="301"/>
    </location>
</feature>
<feature type="transmembrane region" description="Helical" evidence="7">
    <location>
        <begin position="250"/>
        <end position="267"/>
    </location>
</feature>
<keyword evidence="3" id="KW-0997">Cell inner membrane</keyword>
<reference evidence="9 10" key="1">
    <citation type="submission" date="2017-10" db="EMBL/GenBank/DDBJ databases">
        <title>Sequencing the genomes of 1000 actinobacteria strains.</title>
        <authorList>
            <person name="Klenk H.-P."/>
        </authorList>
    </citation>
    <scope>NUCLEOTIDE SEQUENCE [LARGE SCALE GENOMIC DNA]</scope>
    <source>
        <strain evidence="9 10">DSM 21574</strain>
    </source>
</reference>
<dbReference type="InterPro" id="IPR004681">
    <property type="entry name" value="TRAP_DctM"/>
</dbReference>
<feature type="transmembrane region" description="Helical" evidence="7">
    <location>
        <begin position="366"/>
        <end position="388"/>
    </location>
</feature>
<dbReference type="EMBL" id="PDJH01000001">
    <property type="protein sequence ID" value="PFG36578.1"/>
    <property type="molecule type" value="Genomic_DNA"/>
</dbReference>
<evidence type="ECO:0000256" key="3">
    <source>
        <dbReference type="ARBA" id="ARBA00022519"/>
    </source>
</evidence>
<dbReference type="GO" id="GO:0022857">
    <property type="term" value="F:transmembrane transporter activity"/>
    <property type="evidence" value="ECO:0007669"/>
    <property type="project" value="TreeGrafter"/>
</dbReference>
<dbReference type="AlphaFoldDB" id="A0A2A9ECC1"/>
<feature type="transmembrane region" description="Helical" evidence="7">
    <location>
        <begin position="141"/>
        <end position="169"/>
    </location>
</feature>
<protein>
    <submittedName>
        <fullName evidence="9">Tripartite ATP-independent transporter DctM subunit</fullName>
    </submittedName>
</protein>
<name>A0A2A9ECC1_9MICO</name>
<evidence type="ECO:0000256" key="6">
    <source>
        <dbReference type="ARBA" id="ARBA00023136"/>
    </source>
</evidence>
<accession>A0A2A9ECC1</accession>
<sequence length="435" mass="45786">MTDAATIGFVLLGGMALLLAIGAPVSISIALPSAVCMVLVLGWDNGILTSAQRMFKGVDSFPLLAIPFFVLAGQIMNNGGIAARLINLAKVMVGKTPGPLTQTNVMANMLFGAISGSAVAAAAAVGTTMSPMQKKEGYDKAFSAAANVASAPAGMLIPPSNTLIVFALASGGTSIGALFMAGYIPGILWALSCAVVVWWYARKRPELNATSWTPFPVVVKTFLQALPSLTLVVIVIGGIVAGKFTPTEGSAVAVVYALLLSFLYRAIKVSDLPHILYTACRTSSVVIFLIGVSSIMSWVMSFTKIPQLMAESLFGWTDSKVVVLLIMMVLLLIIGIPLDPTPAILIFTPIFLPIAIDFGIHPVHFGIMMVFNLSIAVISPPSAPVLFVGAQVAGARLEAVIARLMPFFLVLIAVLFLVVFVPELSLWLPRLTGLI</sequence>
<feature type="transmembrane region" description="Helical" evidence="7">
    <location>
        <begin position="30"/>
        <end position="51"/>
    </location>
</feature>
<feature type="transmembrane region" description="Helical" evidence="7">
    <location>
        <begin position="321"/>
        <end position="338"/>
    </location>
</feature>
<evidence type="ECO:0000313" key="9">
    <source>
        <dbReference type="EMBL" id="PFG36578.1"/>
    </source>
</evidence>
<keyword evidence="5 7" id="KW-1133">Transmembrane helix</keyword>
<feature type="transmembrane region" description="Helical" evidence="7">
    <location>
        <begin position="343"/>
        <end position="360"/>
    </location>
</feature>
<evidence type="ECO:0000259" key="8">
    <source>
        <dbReference type="Pfam" id="PF06808"/>
    </source>
</evidence>
<proteinExistence type="predicted"/>
<dbReference type="RefSeq" id="WP_245854667.1">
    <property type="nucleotide sequence ID" value="NZ_PDJH01000001.1"/>
</dbReference>
<feature type="transmembrane region" description="Helical" evidence="7">
    <location>
        <begin position="400"/>
        <end position="421"/>
    </location>
</feature>
<keyword evidence="6 7" id="KW-0472">Membrane</keyword>